<dbReference type="InterPro" id="IPR013325">
    <property type="entry name" value="RNA_pol_sigma_r2"/>
</dbReference>
<organism evidence="4 5">
    <name type="scientific">Flagellimonas flava</name>
    <dbReference type="NCBI Taxonomy" id="570519"/>
    <lineage>
        <taxon>Bacteria</taxon>
        <taxon>Pseudomonadati</taxon>
        <taxon>Bacteroidota</taxon>
        <taxon>Flavobacteriia</taxon>
        <taxon>Flavobacteriales</taxon>
        <taxon>Flavobacteriaceae</taxon>
        <taxon>Flagellimonas</taxon>
    </lineage>
</organism>
<proteinExistence type="predicted"/>
<dbReference type="GO" id="GO:0006352">
    <property type="term" value="P:DNA-templated transcription initiation"/>
    <property type="evidence" value="ECO:0007669"/>
    <property type="project" value="InterPro"/>
</dbReference>
<evidence type="ECO:0000259" key="2">
    <source>
        <dbReference type="Pfam" id="PF08281"/>
    </source>
</evidence>
<evidence type="ECO:0000259" key="3">
    <source>
        <dbReference type="Pfam" id="PF20239"/>
    </source>
</evidence>
<dbReference type="PANTHER" id="PTHR47756:SF2">
    <property type="entry name" value="BLL6612 PROTEIN"/>
    <property type="match status" value="1"/>
</dbReference>
<dbReference type="RefSeq" id="WP_073176215.1">
    <property type="nucleotide sequence ID" value="NZ_FQWL01000001.1"/>
</dbReference>
<dbReference type="InterPro" id="IPR007627">
    <property type="entry name" value="RNA_pol_sigma70_r2"/>
</dbReference>
<dbReference type="InterPro" id="IPR014284">
    <property type="entry name" value="RNA_pol_sigma-70_dom"/>
</dbReference>
<dbReference type="InterPro" id="IPR046531">
    <property type="entry name" value="DUF6596"/>
</dbReference>
<evidence type="ECO:0000313" key="4">
    <source>
        <dbReference type="EMBL" id="SHG22477.1"/>
    </source>
</evidence>
<dbReference type="InterPro" id="IPR013249">
    <property type="entry name" value="RNA_pol_sigma70_r4_t2"/>
</dbReference>
<evidence type="ECO:0000313" key="5">
    <source>
        <dbReference type="Proteomes" id="UP000184532"/>
    </source>
</evidence>
<gene>
    <name evidence="4" type="ORF">SAMN04488116_0387</name>
</gene>
<dbReference type="InterPro" id="IPR013324">
    <property type="entry name" value="RNA_pol_sigma_r3/r4-like"/>
</dbReference>
<dbReference type="Gene3D" id="1.10.10.10">
    <property type="entry name" value="Winged helix-like DNA-binding domain superfamily/Winged helix DNA-binding domain"/>
    <property type="match status" value="1"/>
</dbReference>
<dbReference type="Pfam" id="PF04542">
    <property type="entry name" value="Sigma70_r2"/>
    <property type="match status" value="1"/>
</dbReference>
<dbReference type="AlphaFoldDB" id="A0A1M5I2T1"/>
<dbReference type="STRING" id="570519.SAMN04488116_0387"/>
<feature type="domain" description="RNA polymerase sigma factor 70 region 4 type 2" evidence="2">
    <location>
        <begin position="117"/>
        <end position="169"/>
    </location>
</feature>
<name>A0A1M5I2T1_9FLAO</name>
<feature type="domain" description="RNA polymerase sigma-70 region 2" evidence="1">
    <location>
        <begin position="17"/>
        <end position="84"/>
    </location>
</feature>
<dbReference type="Pfam" id="PF08281">
    <property type="entry name" value="Sigma70_r4_2"/>
    <property type="match status" value="1"/>
</dbReference>
<reference evidence="5" key="1">
    <citation type="submission" date="2016-11" db="EMBL/GenBank/DDBJ databases">
        <authorList>
            <person name="Varghese N."/>
            <person name="Submissions S."/>
        </authorList>
    </citation>
    <scope>NUCLEOTIDE SEQUENCE [LARGE SCALE GENOMIC DNA]</scope>
    <source>
        <strain evidence="5">DSM 22638</strain>
    </source>
</reference>
<dbReference type="SUPFAM" id="SSF88659">
    <property type="entry name" value="Sigma3 and sigma4 domains of RNA polymerase sigma factors"/>
    <property type="match status" value="1"/>
</dbReference>
<dbReference type="NCBIfam" id="TIGR02937">
    <property type="entry name" value="sigma70-ECF"/>
    <property type="match status" value="1"/>
</dbReference>
<dbReference type="SUPFAM" id="SSF88946">
    <property type="entry name" value="Sigma2 domain of RNA polymerase sigma factors"/>
    <property type="match status" value="1"/>
</dbReference>
<sequence>MKSTGLNKTGELTSHFFRNEYGKLVAVITRYLGSEHVETAEDIVQDALLQATKHWDLHGIPDQPKAWLYTTARNLALNALKRRKHQRAYTFHQTNGTFEVEQLPFSEELIEDSQLKMMFWCCHDSIPEHSRIALILKILSGFSISEIANAFFSNKETINKRLVRGRKQLRNVELDSPNEQDLNHRLQTVLKTIYLLFNEGYLPAIKNQTIRFDLCLEAIRLAQLLSDSQLIPKKADIHALLALMYFNVARFKSRVSKTGELMDLREQDRSKWDKELIQYGIQFLDRVVHGNTLSSYALMATISANHCVAASYDKTDWERILSLYDELLLLEQSPIVQLNRCVVLAEVKGIPSAITKLKDLGTQTDIHRYYLYHFTLAEFYKRDQQWLASKLAYEEALKLSENPRDREILKKKKQALVPNSSSQLS</sequence>
<dbReference type="EMBL" id="FQWL01000001">
    <property type="protein sequence ID" value="SHG22477.1"/>
    <property type="molecule type" value="Genomic_DNA"/>
</dbReference>
<protein>
    <submittedName>
        <fullName evidence="4">RNA polymerase sigma-70 factor, ECF subfamily</fullName>
    </submittedName>
</protein>
<keyword evidence="5" id="KW-1185">Reference proteome</keyword>
<feature type="domain" description="DUF6596" evidence="3">
    <location>
        <begin position="185"/>
        <end position="286"/>
    </location>
</feature>
<dbReference type="Pfam" id="PF20239">
    <property type="entry name" value="DUF6596"/>
    <property type="match status" value="1"/>
</dbReference>
<dbReference type="OrthoDB" id="9780299at2"/>
<dbReference type="Gene3D" id="1.10.1740.10">
    <property type="match status" value="1"/>
</dbReference>
<evidence type="ECO:0000259" key="1">
    <source>
        <dbReference type="Pfam" id="PF04542"/>
    </source>
</evidence>
<dbReference type="PANTHER" id="PTHR47756">
    <property type="entry name" value="BLL6612 PROTEIN-RELATED"/>
    <property type="match status" value="1"/>
</dbReference>
<accession>A0A1M5I2T1</accession>
<dbReference type="Proteomes" id="UP000184532">
    <property type="component" value="Unassembled WGS sequence"/>
</dbReference>
<dbReference type="GO" id="GO:0003677">
    <property type="term" value="F:DNA binding"/>
    <property type="evidence" value="ECO:0007669"/>
    <property type="project" value="InterPro"/>
</dbReference>
<dbReference type="InterPro" id="IPR036388">
    <property type="entry name" value="WH-like_DNA-bd_sf"/>
</dbReference>
<dbReference type="GO" id="GO:0016987">
    <property type="term" value="F:sigma factor activity"/>
    <property type="evidence" value="ECO:0007669"/>
    <property type="project" value="InterPro"/>
</dbReference>